<keyword evidence="3" id="KW-1185">Reference proteome</keyword>
<keyword evidence="1" id="KW-0472">Membrane</keyword>
<proteinExistence type="predicted"/>
<dbReference type="Proteomes" id="UP001141806">
    <property type="component" value="Unassembled WGS sequence"/>
</dbReference>
<reference evidence="2" key="1">
    <citation type="journal article" date="2023" name="Plant J.">
        <title>The genome of the king protea, Protea cynaroides.</title>
        <authorList>
            <person name="Chang J."/>
            <person name="Duong T.A."/>
            <person name="Schoeman C."/>
            <person name="Ma X."/>
            <person name="Roodt D."/>
            <person name="Barker N."/>
            <person name="Li Z."/>
            <person name="Van de Peer Y."/>
            <person name="Mizrachi E."/>
        </authorList>
    </citation>
    <scope>NUCLEOTIDE SEQUENCE</scope>
    <source>
        <tissue evidence="2">Young leaves</tissue>
    </source>
</reference>
<evidence type="ECO:0000256" key="1">
    <source>
        <dbReference type="SAM" id="Phobius"/>
    </source>
</evidence>
<evidence type="ECO:0000313" key="2">
    <source>
        <dbReference type="EMBL" id="KAJ4966717.1"/>
    </source>
</evidence>
<gene>
    <name evidence="2" type="ORF">NE237_018566</name>
</gene>
<dbReference type="EMBL" id="JAMYWD010000007">
    <property type="protein sequence ID" value="KAJ4966717.1"/>
    <property type="molecule type" value="Genomic_DNA"/>
</dbReference>
<keyword evidence="1" id="KW-1133">Transmembrane helix</keyword>
<comment type="caution">
    <text evidence="2">The sequence shown here is derived from an EMBL/GenBank/DDBJ whole genome shotgun (WGS) entry which is preliminary data.</text>
</comment>
<keyword evidence="1" id="KW-0812">Transmembrane</keyword>
<protein>
    <submittedName>
        <fullName evidence="2">Uncharacterized protein</fullName>
    </submittedName>
</protein>
<feature type="transmembrane region" description="Helical" evidence="1">
    <location>
        <begin position="36"/>
        <end position="60"/>
    </location>
</feature>
<evidence type="ECO:0000313" key="3">
    <source>
        <dbReference type="Proteomes" id="UP001141806"/>
    </source>
</evidence>
<name>A0A9Q0QP42_9MAGN</name>
<organism evidence="2 3">
    <name type="scientific">Protea cynaroides</name>
    <dbReference type="NCBI Taxonomy" id="273540"/>
    <lineage>
        <taxon>Eukaryota</taxon>
        <taxon>Viridiplantae</taxon>
        <taxon>Streptophyta</taxon>
        <taxon>Embryophyta</taxon>
        <taxon>Tracheophyta</taxon>
        <taxon>Spermatophyta</taxon>
        <taxon>Magnoliopsida</taxon>
        <taxon>Proteales</taxon>
        <taxon>Proteaceae</taxon>
        <taxon>Protea</taxon>
    </lineage>
</organism>
<dbReference type="AlphaFoldDB" id="A0A9Q0QP42"/>
<sequence length="136" mass="15654">MNILFHWKTRVANVLAHELAKQDVDRASISTQSQPLCNLFCFFQSYLLLGYICSTLVLFLPQNQCLSKIKSKGPSLDRHKPNVTTSYGCLKFLTRISIQCTSYHSLELFCNAYLILPIAKRKNTQDSTRKYTHSYI</sequence>
<accession>A0A9Q0QP42</accession>